<keyword evidence="1" id="KW-0175">Coiled coil</keyword>
<gene>
    <name evidence="4" type="primary">LOC117569197</name>
</gene>
<protein>
    <submittedName>
        <fullName evidence="4">Uncharacterized protein LOC117569197</fullName>
    </submittedName>
</protein>
<keyword evidence="2" id="KW-0732">Signal</keyword>
<sequence length="153" mass="17675">MFAGRLIVILLVSYINNGDAVTYTSLHQSCEGRTTPEMHEKCGIYTFYKMKPLLLDLGELQAKLLTAENENKELQKDVSGLQAKNQELASSVIQNVKRISDLESEIDRQKVNNKLQIERQRTLQRENSNLEAEIKNLEENFRKYKQNGPWFSI</sequence>
<keyword evidence="3" id="KW-1185">Reference proteome</keyword>
<feature type="coiled-coil region" evidence="1">
    <location>
        <begin position="57"/>
        <end position="147"/>
    </location>
</feature>
<proteinExistence type="predicted"/>
<reference evidence="4" key="1">
    <citation type="submission" date="2025-08" db="UniProtKB">
        <authorList>
            <consortium name="RefSeq"/>
        </authorList>
    </citation>
    <scope>IDENTIFICATION</scope>
    <source>
        <strain evidence="4">15112-1751.03</strain>
        <tissue evidence="4">Whole Adult</tissue>
    </source>
</reference>
<feature type="signal peptide" evidence="2">
    <location>
        <begin position="1"/>
        <end position="20"/>
    </location>
</feature>
<organism evidence="3 4">
    <name type="scientific">Drosophila albomicans</name>
    <name type="common">Fruit fly</name>
    <dbReference type="NCBI Taxonomy" id="7291"/>
    <lineage>
        <taxon>Eukaryota</taxon>
        <taxon>Metazoa</taxon>
        <taxon>Ecdysozoa</taxon>
        <taxon>Arthropoda</taxon>
        <taxon>Hexapoda</taxon>
        <taxon>Insecta</taxon>
        <taxon>Pterygota</taxon>
        <taxon>Neoptera</taxon>
        <taxon>Endopterygota</taxon>
        <taxon>Diptera</taxon>
        <taxon>Brachycera</taxon>
        <taxon>Muscomorpha</taxon>
        <taxon>Ephydroidea</taxon>
        <taxon>Drosophilidae</taxon>
        <taxon>Drosophila</taxon>
    </lineage>
</organism>
<dbReference type="AlphaFoldDB" id="A0A6P8WQX5"/>
<evidence type="ECO:0000256" key="2">
    <source>
        <dbReference type="SAM" id="SignalP"/>
    </source>
</evidence>
<evidence type="ECO:0000313" key="4">
    <source>
        <dbReference type="RefSeq" id="XP_034106156.1"/>
    </source>
</evidence>
<dbReference type="GeneID" id="117569197"/>
<feature type="chain" id="PRO_5027739705" evidence="2">
    <location>
        <begin position="21"/>
        <end position="153"/>
    </location>
</feature>
<name>A0A6P8WQX5_DROAB</name>
<accession>A0A6P8WQX5</accession>
<dbReference type="Proteomes" id="UP000515160">
    <property type="component" value="Chromosome 3"/>
</dbReference>
<evidence type="ECO:0000313" key="3">
    <source>
        <dbReference type="Proteomes" id="UP000515160"/>
    </source>
</evidence>
<dbReference type="RefSeq" id="XP_034106156.1">
    <property type="nucleotide sequence ID" value="XM_034250265.2"/>
</dbReference>
<evidence type="ECO:0000256" key="1">
    <source>
        <dbReference type="SAM" id="Coils"/>
    </source>
</evidence>